<evidence type="ECO:0000313" key="3">
    <source>
        <dbReference type="Proteomes" id="UP000249645"/>
    </source>
</evidence>
<evidence type="ECO:0000256" key="1">
    <source>
        <dbReference type="SAM" id="Phobius"/>
    </source>
</evidence>
<dbReference type="Proteomes" id="UP000249645">
    <property type="component" value="Unassembled WGS sequence"/>
</dbReference>
<proteinExistence type="predicted"/>
<keyword evidence="1" id="KW-1133">Transmembrane helix</keyword>
<feature type="transmembrane region" description="Helical" evidence="1">
    <location>
        <begin position="169"/>
        <end position="190"/>
    </location>
</feature>
<dbReference type="AlphaFoldDB" id="A0A2W5GZJ8"/>
<evidence type="ECO:0008006" key="4">
    <source>
        <dbReference type="Google" id="ProtNLM"/>
    </source>
</evidence>
<dbReference type="EMBL" id="QFOI01000037">
    <property type="protein sequence ID" value="PZP51246.1"/>
    <property type="molecule type" value="Genomic_DNA"/>
</dbReference>
<comment type="caution">
    <text evidence="2">The sequence shown here is derived from an EMBL/GenBank/DDBJ whole genome shotgun (WGS) entry which is preliminary data.</text>
</comment>
<keyword evidence="1" id="KW-0472">Membrane</keyword>
<evidence type="ECO:0000313" key="2">
    <source>
        <dbReference type="EMBL" id="PZP51246.1"/>
    </source>
</evidence>
<name>A0A2W5GZJ8_9SPHI</name>
<gene>
    <name evidence="2" type="ORF">DI598_03685</name>
</gene>
<reference evidence="2 3" key="1">
    <citation type="submission" date="2017-11" db="EMBL/GenBank/DDBJ databases">
        <title>Infants hospitalized years apart are colonized by the same room-sourced microbial strains.</title>
        <authorList>
            <person name="Brooks B."/>
            <person name="Olm M.R."/>
            <person name="Firek B.A."/>
            <person name="Baker R."/>
            <person name="Thomas B.C."/>
            <person name="Morowitz M.J."/>
            <person name="Banfield J.F."/>
        </authorList>
    </citation>
    <scope>NUCLEOTIDE SEQUENCE [LARGE SCALE GENOMIC DNA]</scope>
    <source>
        <strain evidence="2">S2_009_000_R2_76</strain>
    </source>
</reference>
<sequence length="197" mass="22567">MERIYPLLYQYLLSNKILLLPKIGTFSLSSVGARYDYPTQSLQAPSMDFTFQGSVNSKKNDQHLYSYLGNTLSDTQLSAEQEIDDFAEKILQKLQEDGNVLLPGIGTLRILNEKIILDGSYDPKMMFPDQSALPVKRENANTKILSGDTEYTKREMENILDESKKKKNWWVYLLIAVLILGVAAGIYYYMMKMQNKI</sequence>
<protein>
    <recommendedName>
        <fullName evidence="4">CCDC81-like prokaryotic HU domain-containing protein</fullName>
    </recommendedName>
</protein>
<accession>A0A2W5GZJ8</accession>
<keyword evidence="1" id="KW-0812">Transmembrane</keyword>
<organism evidence="2 3">
    <name type="scientific">Pseudopedobacter saltans</name>
    <dbReference type="NCBI Taxonomy" id="151895"/>
    <lineage>
        <taxon>Bacteria</taxon>
        <taxon>Pseudomonadati</taxon>
        <taxon>Bacteroidota</taxon>
        <taxon>Sphingobacteriia</taxon>
        <taxon>Sphingobacteriales</taxon>
        <taxon>Sphingobacteriaceae</taxon>
        <taxon>Pseudopedobacter</taxon>
    </lineage>
</organism>